<dbReference type="InterPro" id="IPR050471">
    <property type="entry name" value="AB_hydrolase"/>
</dbReference>
<dbReference type="RefSeq" id="WP_125440658.1">
    <property type="nucleotide sequence ID" value="NZ_RWIU01000012.1"/>
</dbReference>
<reference evidence="2 3" key="1">
    <citation type="submission" date="2018-12" db="EMBL/GenBank/DDBJ databases">
        <authorList>
            <person name="Feng G."/>
            <person name="Zhu H."/>
        </authorList>
    </citation>
    <scope>NUCLEOTIDE SEQUENCE [LARGE SCALE GENOMIC DNA]</scope>
    <source>
        <strain evidence="2 3">LMG 26000</strain>
    </source>
</reference>
<dbReference type="EMBL" id="RWIU01000012">
    <property type="protein sequence ID" value="RSK38440.1"/>
    <property type="molecule type" value="Genomic_DNA"/>
</dbReference>
<organism evidence="2 3">
    <name type="scientific">Hymenobacter perfusus</name>
    <dbReference type="NCBI Taxonomy" id="1236770"/>
    <lineage>
        <taxon>Bacteria</taxon>
        <taxon>Pseudomonadati</taxon>
        <taxon>Bacteroidota</taxon>
        <taxon>Cytophagia</taxon>
        <taxon>Cytophagales</taxon>
        <taxon>Hymenobacteraceae</taxon>
        <taxon>Hymenobacter</taxon>
    </lineage>
</organism>
<dbReference type="Gene3D" id="2.60.120.260">
    <property type="entry name" value="Galactose-binding domain-like"/>
    <property type="match status" value="1"/>
</dbReference>
<dbReference type="PANTHER" id="PTHR43433">
    <property type="entry name" value="HYDROLASE, ALPHA/BETA FOLD FAMILY PROTEIN"/>
    <property type="match status" value="1"/>
</dbReference>
<dbReference type="PRINTS" id="PR00111">
    <property type="entry name" value="ABHYDROLASE"/>
</dbReference>
<evidence type="ECO:0000313" key="3">
    <source>
        <dbReference type="Proteomes" id="UP000270291"/>
    </source>
</evidence>
<dbReference type="SUPFAM" id="SSF53474">
    <property type="entry name" value="alpha/beta-Hydrolases"/>
    <property type="match status" value="1"/>
</dbReference>
<sequence>MRSTLPFALFLLGLPFTGLGQAYRSSNSFSFVAEASMGKYTSRPYRWSVSIRYEPADTTAKLRIWAVQWGKQVGDFKKTDQFAQRILPNEWRTYTLEGKLTPQADIVYLYTALDGNGRFFFDNLVLQVQTPDQTWQNVPLKNGDFEHSRTPLAGYVLDPQLKGHLPAGVEADLVAGQGMDQSQALRLTLSGGRLVKVPPPYGRNKAAGKYCQLRGVNLYYETYGTGEPLLLLHGNGESIHSFSQQIEDLAQQYRVIAVDTRAQGKSVDTLTARLTYELFADDTKALLDSLHIPKAHILGWSDGGNTGLLMALKYPDRVQKLVTMGANLFPTTEAVDSKMLRQSEQARQALGKKGDLRNQRLLTLVLTEPHMSYAEIEAIRVPTLMLAGEKDIIKEAHSKAIAAHIPGAQLVILKGVTHYAPQENPTLFNQSVLSFLAAK</sequence>
<protein>
    <submittedName>
        <fullName evidence="2">Alpha/beta hydrolase</fullName>
    </submittedName>
</protein>
<dbReference type="PANTHER" id="PTHR43433:SF5">
    <property type="entry name" value="AB HYDROLASE-1 DOMAIN-CONTAINING PROTEIN"/>
    <property type="match status" value="1"/>
</dbReference>
<dbReference type="OrthoDB" id="2247630at2"/>
<comment type="caution">
    <text evidence="2">The sequence shown here is derived from an EMBL/GenBank/DDBJ whole genome shotgun (WGS) entry which is preliminary data.</text>
</comment>
<proteinExistence type="predicted"/>
<dbReference type="Gene3D" id="3.40.50.1820">
    <property type="entry name" value="alpha/beta hydrolase"/>
    <property type="match status" value="1"/>
</dbReference>
<dbReference type="InterPro" id="IPR000073">
    <property type="entry name" value="AB_hydrolase_1"/>
</dbReference>
<dbReference type="Proteomes" id="UP000270291">
    <property type="component" value="Unassembled WGS sequence"/>
</dbReference>
<dbReference type="AlphaFoldDB" id="A0A428JWE4"/>
<feature type="domain" description="AB hydrolase-1" evidence="1">
    <location>
        <begin position="228"/>
        <end position="350"/>
    </location>
</feature>
<name>A0A428JWE4_9BACT</name>
<evidence type="ECO:0000259" key="1">
    <source>
        <dbReference type="Pfam" id="PF00561"/>
    </source>
</evidence>
<keyword evidence="2" id="KW-0378">Hydrolase</keyword>
<gene>
    <name evidence="2" type="ORF">EI293_21720</name>
</gene>
<accession>A0A428JWE4</accession>
<keyword evidence="3" id="KW-1185">Reference proteome</keyword>
<evidence type="ECO:0000313" key="2">
    <source>
        <dbReference type="EMBL" id="RSK38440.1"/>
    </source>
</evidence>
<dbReference type="Pfam" id="PF00561">
    <property type="entry name" value="Abhydrolase_1"/>
    <property type="match status" value="1"/>
</dbReference>
<dbReference type="GO" id="GO:0016787">
    <property type="term" value="F:hydrolase activity"/>
    <property type="evidence" value="ECO:0007669"/>
    <property type="project" value="UniProtKB-KW"/>
</dbReference>
<dbReference type="InterPro" id="IPR029058">
    <property type="entry name" value="AB_hydrolase_fold"/>
</dbReference>